<dbReference type="AlphaFoldDB" id="A0A382XF62"/>
<dbReference type="Gene3D" id="3.20.20.60">
    <property type="entry name" value="Phosphoenolpyruvate-binding domains"/>
    <property type="match status" value="1"/>
</dbReference>
<dbReference type="EMBL" id="UINC01167129">
    <property type="protein sequence ID" value="SVD69460.1"/>
    <property type="molecule type" value="Genomic_DNA"/>
</dbReference>
<evidence type="ECO:0000313" key="5">
    <source>
        <dbReference type="EMBL" id="SVD69460.1"/>
    </source>
</evidence>
<accession>A0A382XF62</accession>
<evidence type="ECO:0000256" key="1">
    <source>
        <dbReference type="ARBA" id="ARBA00001946"/>
    </source>
</evidence>
<keyword evidence="2" id="KW-0479">Metal-binding</keyword>
<sequence>VVVRVNRLETQCCEEDLTALASNPPDAILLPKVESADELFTATVTLNALGAPSDLAVWAMIETPLGIQHIEEIVTATPRLACVVAGTADLASALRITHSSTQLGLQYALSRLVLAARASHINAIDGVFFNLQDSNGLRHSCETGRQLGFDGKSLIHPSQIETANTVFSPDPESIAHARKVVAAWSELDAHKQGVLVVDDQLIEALHVRDAERLVELSAAINAMDQGPSAI</sequence>
<feature type="domain" description="HpcH/HpaI aldolase/citrate lyase" evidence="4">
    <location>
        <begin position="1"/>
        <end position="157"/>
    </location>
</feature>
<reference evidence="5" key="1">
    <citation type="submission" date="2018-05" db="EMBL/GenBank/DDBJ databases">
        <authorList>
            <person name="Lanie J.A."/>
            <person name="Ng W.-L."/>
            <person name="Kazmierczak K.M."/>
            <person name="Andrzejewski T.M."/>
            <person name="Davidsen T.M."/>
            <person name="Wayne K.J."/>
            <person name="Tettelin H."/>
            <person name="Glass J.I."/>
            <person name="Rusch D."/>
            <person name="Podicherti R."/>
            <person name="Tsui H.-C.T."/>
            <person name="Winkler M.E."/>
        </authorList>
    </citation>
    <scope>NUCLEOTIDE SEQUENCE</scope>
</reference>
<comment type="cofactor">
    <cofactor evidence="1">
        <name>Mg(2+)</name>
        <dbReference type="ChEBI" id="CHEBI:18420"/>
    </cofactor>
</comment>
<dbReference type="PANTHER" id="PTHR32308">
    <property type="entry name" value="LYASE BETA SUBUNIT, PUTATIVE (AFU_ORTHOLOGUE AFUA_4G13030)-RELATED"/>
    <property type="match status" value="1"/>
</dbReference>
<evidence type="ECO:0000256" key="2">
    <source>
        <dbReference type="ARBA" id="ARBA00022723"/>
    </source>
</evidence>
<dbReference type="GO" id="GO:0006107">
    <property type="term" value="P:oxaloacetate metabolic process"/>
    <property type="evidence" value="ECO:0007669"/>
    <property type="project" value="TreeGrafter"/>
</dbReference>
<dbReference type="PIRSF" id="PIRSF015582">
    <property type="entry name" value="Cit_lyase_B"/>
    <property type="match status" value="1"/>
</dbReference>
<evidence type="ECO:0000256" key="3">
    <source>
        <dbReference type="ARBA" id="ARBA00022842"/>
    </source>
</evidence>
<name>A0A382XF62_9ZZZZ</name>
<keyword evidence="3" id="KW-0460">Magnesium</keyword>
<dbReference type="PANTHER" id="PTHR32308:SF0">
    <property type="entry name" value="HPCH_HPAI ALDOLASE_CITRATE LYASE DOMAIN-CONTAINING PROTEIN"/>
    <property type="match status" value="1"/>
</dbReference>
<protein>
    <recommendedName>
        <fullName evidence="4">HpcH/HpaI aldolase/citrate lyase domain-containing protein</fullName>
    </recommendedName>
</protein>
<gene>
    <name evidence="5" type="ORF">METZ01_LOCUS422314</name>
</gene>
<proteinExistence type="predicted"/>
<feature type="non-terminal residue" evidence="5">
    <location>
        <position position="1"/>
    </location>
</feature>
<organism evidence="5">
    <name type="scientific">marine metagenome</name>
    <dbReference type="NCBI Taxonomy" id="408172"/>
    <lineage>
        <taxon>unclassified sequences</taxon>
        <taxon>metagenomes</taxon>
        <taxon>ecological metagenomes</taxon>
    </lineage>
</organism>
<dbReference type="InterPro" id="IPR011206">
    <property type="entry name" value="Citrate_lyase_beta/mcl1/mcl2"/>
</dbReference>
<dbReference type="InterPro" id="IPR040442">
    <property type="entry name" value="Pyrv_kinase-like_dom_sf"/>
</dbReference>
<dbReference type="InterPro" id="IPR005000">
    <property type="entry name" value="Aldolase/citrate-lyase_domain"/>
</dbReference>
<evidence type="ECO:0000259" key="4">
    <source>
        <dbReference type="Pfam" id="PF03328"/>
    </source>
</evidence>
<dbReference type="InterPro" id="IPR015813">
    <property type="entry name" value="Pyrv/PenolPyrv_kinase-like_dom"/>
</dbReference>
<dbReference type="GO" id="GO:0003824">
    <property type="term" value="F:catalytic activity"/>
    <property type="evidence" value="ECO:0007669"/>
    <property type="project" value="InterPro"/>
</dbReference>
<dbReference type="GO" id="GO:0000287">
    <property type="term" value="F:magnesium ion binding"/>
    <property type="evidence" value="ECO:0007669"/>
    <property type="project" value="TreeGrafter"/>
</dbReference>
<dbReference type="SUPFAM" id="SSF51621">
    <property type="entry name" value="Phosphoenolpyruvate/pyruvate domain"/>
    <property type="match status" value="1"/>
</dbReference>
<dbReference type="Pfam" id="PF03328">
    <property type="entry name" value="HpcH_HpaI"/>
    <property type="match status" value="1"/>
</dbReference>